<protein>
    <submittedName>
        <fullName evidence="2">Uncharacterized protein</fullName>
    </submittedName>
</protein>
<dbReference type="AlphaFoldDB" id="A0AA48HXX5"/>
<accession>A0AA48HXX5</accession>
<evidence type="ECO:0000256" key="1">
    <source>
        <dbReference type="SAM" id="MobiDB-lite"/>
    </source>
</evidence>
<dbReference type="EMBL" id="AP027924">
    <property type="protein sequence ID" value="BED91759.1"/>
    <property type="molecule type" value="Genomic_DNA"/>
</dbReference>
<feature type="region of interest" description="Disordered" evidence="1">
    <location>
        <begin position="85"/>
        <end position="105"/>
    </location>
</feature>
<gene>
    <name evidence="2" type="ORF">CfP315_0284</name>
</gene>
<organism evidence="2">
    <name type="scientific">Candidatus Improbicoccus pseudotrichonymphae</name>
    <dbReference type="NCBI Taxonomy" id="3033792"/>
    <lineage>
        <taxon>Bacteria</taxon>
        <taxon>Bacillati</taxon>
        <taxon>Bacillota</taxon>
        <taxon>Clostridia</taxon>
        <taxon>Candidatus Improbicoccus</taxon>
    </lineage>
</organism>
<evidence type="ECO:0000313" key="2">
    <source>
        <dbReference type="EMBL" id="BED91759.1"/>
    </source>
</evidence>
<dbReference type="KEGG" id="ips:CfP315_0284"/>
<reference evidence="2" key="1">
    <citation type="journal article" date="2023" name="ISME J.">
        <title>Emergence of putative energy parasites within Clostridia revealed by genome analysis of a novel endosymbiotic clade.</title>
        <authorList>
            <person name="Takahashi K."/>
            <person name="Kuwahara H."/>
            <person name="Horikawa Y."/>
            <person name="Izawa K."/>
            <person name="Kato D."/>
            <person name="Inagaki T."/>
            <person name="Yuki M."/>
            <person name="Ohkuma M."/>
            <person name="Hongoh Y."/>
        </authorList>
    </citation>
    <scope>NUCLEOTIDE SEQUENCE</scope>
    <source>
        <strain evidence="2">CfP3-15</strain>
    </source>
</reference>
<sequence>MKSKFIKSLMNSFNSRERERERSLGCFFMKKESNGIGENKNSKKISKNNKIISSILAVAMCCQSFVVAVKPDEFVGNNDGIVEETKGKEDVDGNTGEDREDNEDKSGSIIDKIKNLSDFVKYGLGLISGVLIGRIGVRASCNKDVFEKDFFNKYVLGLKFLGVKLGSINFFIPTFNIGEKIGEKKENEFTNTCFLHAYKFSKYDIGIRDLVCDSIKFYGDEKEVILGANTRYYIFDSDFFERVFEMETVKSEAEKLSQYSQSICKLIMKGKQINSEDTDLKGALKYLNECESSFRVAILSFEVELIDVDSNLIPHSYLRLPLSEELVLLLFENKKKGANEKDLLEYRSLDEGNSFWA</sequence>
<name>A0AA48HXX5_9FIRM</name>
<dbReference type="Proteomes" id="UP001337580">
    <property type="component" value="Chromosome"/>
</dbReference>
<proteinExistence type="predicted"/>